<accession>A0A2G8SYE6</accession>
<keyword evidence="1" id="KW-0808">Transferase</keyword>
<comment type="caution">
    <text evidence="5">The sequence shown here is derived from an EMBL/GenBank/DDBJ whole genome shotgun (WGS) entry which is preliminary data.</text>
</comment>
<dbReference type="OrthoDB" id="8562329at2"/>
<evidence type="ECO:0000313" key="6">
    <source>
        <dbReference type="Proteomes" id="UP000228593"/>
    </source>
</evidence>
<proteinExistence type="predicted"/>
<dbReference type="Pfam" id="PF20866">
    <property type="entry name" value="MdcG_N"/>
    <property type="match status" value="1"/>
</dbReference>
<dbReference type="GO" id="GO:0016779">
    <property type="term" value="F:nucleotidyltransferase activity"/>
    <property type="evidence" value="ECO:0007669"/>
    <property type="project" value="UniProtKB-KW"/>
</dbReference>
<reference evidence="5 6" key="1">
    <citation type="submission" date="2017-10" db="EMBL/GenBank/DDBJ databases">
        <title>Massilia psychrophilum sp. nov., a novel purple-pigmented bacterium isolated from Tianshan glacier, Xinjiang Municipality, China.</title>
        <authorList>
            <person name="Wang H."/>
        </authorList>
    </citation>
    <scope>NUCLEOTIDE SEQUENCE [LARGE SCALE GENOMIC DNA]</scope>
    <source>
        <strain evidence="5 6">JCM 30813</strain>
    </source>
</reference>
<dbReference type="NCBIfam" id="TIGR03135">
    <property type="entry name" value="malonate_mdcG"/>
    <property type="match status" value="1"/>
</dbReference>
<dbReference type="Proteomes" id="UP000228593">
    <property type="component" value="Unassembled WGS sequence"/>
</dbReference>
<keyword evidence="2" id="KW-0548">Nucleotidyltransferase</keyword>
<organism evidence="5 6">
    <name type="scientific">Massilia psychrophila</name>
    <dbReference type="NCBI Taxonomy" id="1603353"/>
    <lineage>
        <taxon>Bacteria</taxon>
        <taxon>Pseudomonadati</taxon>
        <taxon>Pseudomonadota</taxon>
        <taxon>Betaproteobacteria</taxon>
        <taxon>Burkholderiales</taxon>
        <taxon>Oxalobacteraceae</taxon>
        <taxon>Telluria group</taxon>
        <taxon>Massilia</taxon>
    </lineage>
</organism>
<evidence type="ECO:0000313" key="5">
    <source>
        <dbReference type="EMBL" id="PIL38820.1"/>
    </source>
</evidence>
<dbReference type="InterPro" id="IPR048903">
    <property type="entry name" value="MdcG_N"/>
</dbReference>
<dbReference type="InterPro" id="IPR049180">
    <property type="entry name" value="MdcG_C"/>
</dbReference>
<feature type="domain" description="Phosphoribosyl-dephospho-CoA transferase MdcG N-terminal" evidence="4">
    <location>
        <begin position="4"/>
        <end position="84"/>
    </location>
</feature>
<evidence type="ECO:0000256" key="2">
    <source>
        <dbReference type="ARBA" id="ARBA00022695"/>
    </source>
</evidence>
<dbReference type="EMBL" id="PDOB01000028">
    <property type="protein sequence ID" value="PIL38820.1"/>
    <property type="molecule type" value="Genomic_DNA"/>
</dbReference>
<dbReference type="AlphaFoldDB" id="A0A2G8SYE6"/>
<feature type="domain" description="Phosphoribosyl-dephospho-CoA transferase MdcG C-terminal" evidence="3">
    <location>
        <begin position="88"/>
        <end position="206"/>
    </location>
</feature>
<dbReference type="Pfam" id="PF10620">
    <property type="entry name" value="MdcG"/>
    <property type="match status" value="1"/>
</dbReference>
<evidence type="ECO:0000259" key="3">
    <source>
        <dbReference type="Pfam" id="PF10620"/>
    </source>
</evidence>
<evidence type="ECO:0000256" key="1">
    <source>
        <dbReference type="ARBA" id="ARBA00022679"/>
    </source>
</evidence>
<protein>
    <submittedName>
        <fullName evidence="5">Malonate decarboxylase holo-[acyl-carrier-protein] synthase</fullName>
    </submittedName>
</protein>
<name>A0A2G8SYE6_9BURK</name>
<keyword evidence="6" id="KW-1185">Reference proteome</keyword>
<dbReference type="RefSeq" id="WP_099916950.1">
    <property type="nucleotide sequence ID" value="NZ_BMHS01000030.1"/>
</dbReference>
<evidence type="ECO:0000259" key="4">
    <source>
        <dbReference type="Pfam" id="PF20866"/>
    </source>
</evidence>
<gene>
    <name evidence="5" type="primary">mdcG</name>
    <name evidence="5" type="ORF">CR103_15960</name>
</gene>
<sequence length="217" mass="23319">MFSRHELIWLTGSGWDAALERALPGQHAAILQWRREDWPAVVRRADPGLVPGQVSLGMPLPPSPAGVKGRIALFAADCDVARRSLPLTLADAARAAPERWRAALDLLVLIQFSMPLRTYGSLAMQAITGQPYLSATSDIDLLFFPANTQALRIGLSLLEQHAAVLPLDGEIVFPSGDAVAWKEWISATSKGARVLVKDAGAVRLATVENLLATLEAA</sequence>
<dbReference type="InterPro" id="IPR017557">
    <property type="entry name" value="Holo-ACP_synthase"/>
</dbReference>